<accession>A2E6Y0</accession>
<organism evidence="2 3">
    <name type="scientific">Trichomonas vaginalis (strain ATCC PRA-98 / G3)</name>
    <dbReference type="NCBI Taxonomy" id="412133"/>
    <lineage>
        <taxon>Eukaryota</taxon>
        <taxon>Metamonada</taxon>
        <taxon>Parabasalia</taxon>
        <taxon>Trichomonadida</taxon>
        <taxon>Trichomonadidae</taxon>
        <taxon>Trichomonas</taxon>
    </lineage>
</organism>
<evidence type="ECO:0000313" key="2">
    <source>
        <dbReference type="EMBL" id="EAY11616.1"/>
    </source>
</evidence>
<sequence length="137" mass="15731">MKQAHSALSANKTYICTRRANVSVQNMEEVISILHSIMKFMKLKFLEGVIDFLKNSENKAIVNSIPNQTQKSEQQIEPQKYNQEIDTSKSQSNQTNEVNDKSKENPQENQTIEIFKNKKEILTRINELKGAPVCTFI</sequence>
<proteinExistence type="predicted"/>
<feature type="region of interest" description="Disordered" evidence="1">
    <location>
        <begin position="64"/>
        <end position="111"/>
    </location>
</feature>
<keyword evidence="3" id="KW-1185">Reference proteome</keyword>
<dbReference type="RefSeq" id="XP_001323839.1">
    <property type="nucleotide sequence ID" value="XM_001323804.1"/>
</dbReference>
<evidence type="ECO:0000256" key="1">
    <source>
        <dbReference type="SAM" id="MobiDB-lite"/>
    </source>
</evidence>
<dbReference type="KEGG" id="tva:4769570"/>
<dbReference type="VEuPathDB" id="TrichDB:TVAG_081880"/>
<evidence type="ECO:0000313" key="3">
    <source>
        <dbReference type="Proteomes" id="UP000001542"/>
    </source>
</evidence>
<feature type="compositionally biased region" description="Polar residues" evidence="1">
    <location>
        <begin position="64"/>
        <end position="97"/>
    </location>
</feature>
<protein>
    <submittedName>
        <fullName evidence="2">Uncharacterized protein</fullName>
    </submittedName>
</protein>
<gene>
    <name evidence="2" type="ORF">TVAG_081880</name>
</gene>
<reference evidence="2" key="2">
    <citation type="journal article" date="2007" name="Science">
        <title>Draft genome sequence of the sexually transmitted pathogen Trichomonas vaginalis.</title>
        <authorList>
            <person name="Carlton J.M."/>
            <person name="Hirt R.P."/>
            <person name="Silva J.C."/>
            <person name="Delcher A.L."/>
            <person name="Schatz M."/>
            <person name="Zhao Q."/>
            <person name="Wortman J.R."/>
            <person name="Bidwell S.L."/>
            <person name="Alsmark U.C.M."/>
            <person name="Besteiro S."/>
            <person name="Sicheritz-Ponten T."/>
            <person name="Noel C.J."/>
            <person name="Dacks J.B."/>
            <person name="Foster P.G."/>
            <person name="Simillion C."/>
            <person name="Van de Peer Y."/>
            <person name="Miranda-Saavedra D."/>
            <person name="Barton G.J."/>
            <person name="Westrop G.D."/>
            <person name="Mueller S."/>
            <person name="Dessi D."/>
            <person name="Fiori P.L."/>
            <person name="Ren Q."/>
            <person name="Paulsen I."/>
            <person name="Zhang H."/>
            <person name="Bastida-Corcuera F.D."/>
            <person name="Simoes-Barbosa A."/>
            <person name="Brown M.T."/>
            <person name="Hayes R.D."/>
            <person name="Mukherjee M."/>
            <person name="Okumura C.Y."/>
            <person name="Schneider R."/>
            <person name="Smith A.J."/>
            <person name="Vanacova S."/>
            <person name="Villalvazo M."/>
            <person name="Haas B.J."/>
            <person name="Pertea M."/>
            <person name="Feldblyum T.V."/>
            <person name="Utterback T.R."/>
            <person name="Shu C.L."/>
            <person name="Osoegawa K."/>
            <person name="de Jong P.J."/>
            <person name="Hrdy I."/>
            <person name="Horvathova L."/>
            <person name="Zubacova Z."/>
            <person name="Dolezal P."/>
            <person name="Malik S.B."/>
            <person name="Logsdon J.M. Jr."/>
            <person name="Henze K."/>
            <person name="Gupta A."/>
            <person name="Wang C.C."/>
            <person name="Dunne R.L."/>
            <person name="Upcroft J.A."/>
            <person name="Upcroft P."/>
            <person name="White O."/>
            <person name="Salzberg S.L."/>
            <person name="Tang P."/>
            <person name="Chiu C.-H."/>
            <person name="Lee Y.-S."/>
            <person name="Embley T.M."/>
            <person name="Coombs G.H."/>
            <person name="Mottram J.C."/>
            <person name="Tachezy J."/>
            <person name="Fraser-Liggett C.M."/>
            <person name="Johnson P.J."/>
        </authorList>
    </citation>
    <scope>NUCLEOTIDE SEQUENCE [LARGE SCALE GENOMIC DNA]</scope>
    <source>
        <strain evidence="2">G3</strain>
    </source>
</reference>
<dbReference type="EMBL" id="DS113316">
    <property type="protein sequence ID" value="EAY11616.1"/>
    <property type="molecule type" value="Genomic_DNA"/>
</dbReference>
<reference evidence="2" key="1">
    <citation type="submission" date="2006-10" db="EMBL/GenBank/DDBJ databases">
        <authorList>
            <person name="Amadeo P."/>
            <person name="Zhao Q."/>
            <person name="Wortman J."/>
            <person name="Fraser-Liggett C."/>
            <person name="Carlton J."/>
        </authorList>
    </citation>
    <scope>NUCLEOTIDE SEQUENCE</scope>
    <source>
        <strain evidence="2">G3</strain>
    </source>
</reference>
<dbReference type="VEuPathDB" id="TrichDB:TVAGG3_0492860"/>
<dbReference type="AlphaFoldDB" id="A2E6Y0"/>
<dbReference type="Proteomes" id="UP000001542">
    <property type="component" value="Unassembled WGS sequence"/>
</dbReference>
<name>A2E6Y0_TRIV3</name>
<dbReference type="InParanoid" id="A2E6Y0"/>